<dbReference type="AlphaFoldDB" id="A0AAE3XSE5"/>
<dbReference type="InterPro" id="IPR006145">
    <property type="entry name" value="PsdUridine_synth_RsuA/RluA"/>
</dbReference>
<dbReference type="InterPro" id="IPR006224">
    <property type="entry name" value="PsdUridine_synth_RluA-like_CS"/>
</dbReference>
<gene>
    <name evidence="4" type="ORF">HNQ88_004112</name>
</gene>
<dbReference type="PROSITE" id="PS01129">
    <property type="entry name" value="PSI_RLU"/>
    <property type="match status" value="1"/>
</dbReference>
<dbReference type="InterPro" id="IPR020103">
    <property type="entry name" value="PsdUridine_synth_cat_dom_sf"/>
</dbReference>
<dbReference type="GO" id="GO:0160141">
    <property type="term" value="F:23S rRNA pseudouridine(955/2504/2580) synthase activity"/>
    <property type="evidence" value="ECO:0007669"/>
    <property type="project" value="UniProtKB-EC"/>
</dbReference>
<reference evidence="4" key="1">
    <citation type="submission" date="2023-07" db="EMBL/GenBank/DDBJ databases">
        <title>Genomic Encyclopedia of Type Strains, Phase IV (KMG-IV): sequencing the most valuable type-strain genomes for metagenomic binning, comparative biology and taxonomic classification.</title>
        <authorList>
            <person name="Goeker M."/>
        </authorList>
    </citation>
    <scope>NUCLEOTIDE SEQUENCE</scope>
    <source>
        <strain evidence="4">DSM 26174</strain>
    </source>
</reference>
<evidence type="ECO:0000313" key="5">
    <source>
        <dbReference type="Proteomes" id="UP001185092"/>
    </source>
</evidence>
<evidence type="ECO:0000256" key="1">
    <source>
        <dbReference type="ARBA" id="ARBA00010876"/>
    </source>
</evidence>
<dbReference type="EC" id="5.4.99.24" evidence="4"/>
<protein>
    <submittedName>
        <fullName evidence="4">23S rRNA pseudouridine955/2504/2580 synthase</fullName>
        <ecNumber evidence="4">5.4.99.24</ecNumber>
    </submittedName>
</protein>
<dbReference type="RefSeq" id="WP_309941500.1">
    <property type="nucleotide sequence ID" value="NZ_AP025305.1"/>
</dbReference>
<sequence length="238" mass="27251">MKKFSFEDSILFENDNYIVVNKPPYVSTLEDRNSGVCLLDLAREYCNEVSVCHRLDKETSGAIVFAKNPDAYRHMAMQFENRKVDKIYHAVVEGLHEIDSKKVNAPIAVLKSGGARVDKIKGKEAVTFFSTLKMYRMHTLLEARPVTGRMHQIRVHLASMNCPIVCDEQYGGAFIYLSKIKKKFNLKRGTDEQPLIKRVALHAYQIAFQDLGGEIREITAEYPKDFNVLIKQLEKNSF</sequence>
<comment type="caution">
    <text evidence="4">The sequence shown here is derived from an EMBL/GenBank/DDBJ whole genome shotgun (WGS) entry which is preliminary data.</text>
</comment>
<dbReference type="Pfam" id="PF00849">
    <property type="entry name" value="PseudoU_synth_2"/>
    <property type="match status" value="1"/>
</dbReference>
<dbReference type="SUPFAM" id="SSF55120">
    <property type="entry name" value="Pseudouridine synthase"/>
    <property type="match status" value="1"/>
</dbReference>
<dbReference type="PANTHER" id="PTHR21600">
    <property type="entry name" value="MITOCHONDRIAL RNA PSEUDOURIDINE SYNTHASE"/>
    <property type="match status" value="1"/>
</dbReference>
<evidence type="ECO:0000256" key="2">
    <source>
        <dbReference type="ARBA" id="ARBA00023235"/>
    </source>
</evidence>
<dbReference type="EMBL" id="JAVDQD010000006">
    <property type="protein sequence ID" value="MDR6241036.1"/>
    <property type="molecule type" value="Genomic_DNA"/>
</dbReference>
<keyword evidence="2 4" id="KW-0413">Isomerase</keyword>
<evidence type="ECO:0000259" key="3">
    <source>
        <dbReference type="Pfam" id="PF00849"/>
    </source>
</evidence>
<dbReference type="GO" id="GO:0000455">
    <property type="term" value="P:enzyme-directed rRNA pseudouridine synthesis"/>
    <property type="evidence" value="ECO:0007669"/>
    <property type="project" value="TreeGrafter"/>
</dbReference>
<dbReference type="Proteomes" id="UP001185092">
    <property type="component" value="Unassembled WGS sequence"/>
</dbReference>
<dbReference type="Gene3D" id="3.30.2350.10">
    <property type="entry name" value="Pseudouridine synthase"/>
    <property type="match status" value="1"/>
</dbReference>
<comment type="similarity">
    <text evidence="1">Belongs to the pseudouridine synthase RluA family.</text>
</comment>
<dbReference type="InterPro" id="IPR050188">
    <property type="entry name" value="RluA_PseudoU_synthase"/>
</dbReference>
<keyword evidence="5" id="KW-1185">Reference proteome</keyword>
<proteinExistence type="inferred from homology"/>
<organism evidence="4 5">
    <name type="scientific">Aureibacter tunicatorum</name>
    <dbReference type="NCBI Taxonomy" id="866807"/>
    <lineage>
        <taxon>Bacteria</taxon>
        <taxon>Pseudomonadati</taxon>
        <taxon>Bacteroidota</taxon>
        <taxon>Cytophagia</taxon>
        <taxon>Cytophagales</taxon>
        <taxon>Persicobacteraceae</taxon>
        <taxon>Aureibacter</taxon>
    </lineage>
</organism>
<dbReference type="PANTHER" id="PTHR21600:SF44">
    <property type="entry name" value="RIBOSOMAL LARGE SUBUNIT PSEUDOURIDINE SYNTHASE D"/>
    <property type="match status" value="1"/>
</dbReference>
<dbReference type="GO" id="GO:0003723">
    <property type="term" value="F:RNA binding"/>
    <property type="evidence" value="ECO:0007669"/>
    <property type="project" value="InterPro"/>
</dbReference>
<dbReference type="CDD" id="cd02869">
    <property type="entry name" value="PseudoU_synth_RluA_like"/>
    <property type="match status" value="1"/>
</dbReference>
<evidence type="ECO:0000313" key="4">
    <source>
        <dbReference type="EMBL" id="MDR6241036.1"/>
    </source>
</evidence>
<feature type="domain" description="Pseudouridine synthase RsuA/RluA-like" evidence="3">
    <location>
        <begin position="16"/>
        <end position="159"/>
    </location>
</feature>
<accession>A0AAE3XSE5</accession>
<name>A0AAE3XSE5_9BACT</name>